<dbReference type="Pfam" id="PF10549">
    <property type="entry name" value="ORF11CD3"/>
    <property type="match status" value="1"/>
</dbReference>
<evidence type="ECO:0000313" key="2">
    <source>
        <dbReference type="EMBL" id="ETF07976.1"/>
    </source>
</evidence>
<organism evidence="2 3">
    <name type="scientific">Pseudomonas moraviensis R28-S</name>
    <dbReference type="NCBI Taxonomy" id="1395516"/>
    <lineage>
        <taxon>Bacteria</taxon>
        <taxon>Pseudomonadati</taxon>
        <taxon>Pseudomonadota</taxon>
        <taxon>Gammaproteobacteria</taxon>
        <taxon>Pseudomonadales</taxon>
        <taxon>Pseudomonadaceae</taxon>
        <taxon>Pseudomonas</taxon>
    </lineage>
</organism>
<dbReference type="PATRIC" id="fig|1395516.4.peg.611"/>
<dbReference type="AlphaFoldDB" id="V8R781"/>
<evidence type="ECO:0000259" key="1">
    <source>
        <dbReference type="PROSITE" id="PS51301"/>
    </source>
</evidence>
<dbReference type="PROSITE" id="PS51301">
    <property type="entry name" value="KILA_N"/>
    <property type="match status" value="1"/>
</dbReference>
<dbReference type="InterPro" id="IPR018877">
    <property type="entry name" value="Phage_P22_Orf201_C"/>
</dbReference>
<dbReference type="InterPro" id="IPR017880">
    <property type="entry name" value="KilA_N"/>
</dbReference>
<dbReference type="InterPro" id="IPR036887">
    <property type="entry name" value="HTH_APSES_sf"/>
</dbReference>
<comment type="caution">
    <text evidence="2">The sequence shown here is derived from an EMBL/GenBank/DDBJ whole genome shotgun (WGS) entry which is preliminary data.</text>
</comment>
<dbReference type="HOGENOM" id="CLU_127663_0_0_6"/>
<evidence type="ECO:0000313" key="3">
    <source>
        <dbReference type="Proteomes" id="UP000024771"/>
    </source>
</evidence>
<dbReference type="Proteomes" id="UP000024771">
    <property type="component" value="Chromosome"/>
</dbReference>
<feature type="domain" description="KilA-N" evidence="1">
    <location>
        <begin position="4"/>
        <end position="108"/>
    </location>
</feature>
<sequence length="179" mass="20473">MMNNVIPFEYQGQLVRFNTDGWINATEVAKRFGKKPIKWLELPSTKSYMAAMTRHLTNEVRFSDFKLVETVRGRGKAGTWLHPKLGVRFAQWLDDDFAVWCDTQIDALLRGFPSAMGRFNHACKQLDDRQSRASASGRDLADWKREKPGLIAEVERGRNHLQMILALDSPENHNLQASA</sequence>
<dbReference type="SUPFAM" id="SSF54616">
    <property type="entry name" value="DNA-binding domain of Mlu1-box binding protein MBP1"/>
    <property type="match status" value="1"/>
</dbReference>
<name>V8R781_9PSED</name>
<gene>
    <name evidence="2" type="ORF">PMO01_02995</name>
</gene>
<reference evidence="2 3" key="1">
    <citation type="journal article" date="2014" name="Genome Announc.">
        <title>Draft Genome Sequence of Pseudomonas moraviensis R28-S.</title>
        <authorList>
            <person name="Hunter S.S."/>
            <person name="Yano H."/>
            <person name="Loftie-Eaton W."/>
            <person name="Hughes J."/>
            <person name="De Gelder L."/>
            <person name="Stragier P."/>
            <person name="De Vos P."/>
            <person name="Settles M.L."/>
            <person name="Top E.M."/>
        </authorList>
    </citation>
    <scope>NUCLEOTIDE SEQUENCE [LARGE SCALE GENOMIC DNA]</scope>
    <source>
        <strain evidence="3">R28</strain>
    </source>
</reference>
<dbReference type="SMART" id="SM01252">
    <property type="entry name" value="KilA-N"/>
    <property type="match status" value="1"/>
</dbReference>
<dbReference type="eggNOG" id="ENOG5032YI7">
    <property type="taxonomic scope" value="Bacteria"/>
</dbReference>
<keyword evidence="2" id="KW-0238">DNA-binding</keyword>
<dbReference type="InterPro" id="IPR018004">
    <property type="entry name" value="KilA/APSES_HTH"/>
</dbReference>
<dbReference type="Pfam" id="PF04383">
    <property type="entry name" value="KilA-N"/>
    <property type="match status" value="1"/>
</dbReference>
<accession>V8R781</accession>
<protein>
    <submittedName>
        <fullName evidence="2">DNA-binding protein</fullName>
    </submittedName>
</protein>
<proteinExistence type="predicted"/>
<dbReference type="EMBL" id="AYMZ01000003">
    <property type="protein sequence ID" value="ETF07976.1"/>
    <property type="molecule type" value="Genomic_DNA"/>
</dbReference>
<dbReference type="GO" id="GO:0003677">
    <property type="term" value="F:DNA binding"/>
    <property type="evidence" value="ECO:0007669"/>
    <property type="project" value="UniProtKB-KW"/>
</dbReference>